<keyword evidence="4" id="KW-0808">Transferase</keyword>
<protein>
    <submittedName>
        <fullName evidence="7">Aspartate aminotransferase</fullName>
    </submittedName>
</protein>
<name>A0AAF1BJC8_9TREE</name>
<dbReference type="Pfam" id="PF00155">
    <property type="entry name" value="Aminotran_1_2"/>
    <property type="match status" value="1"/>
</dbReference>
<dbReference type="PANTHER" id="PTHR46383">
    <property type="entry name" value="ASPARTATE AMINOTRANSFERASE"/>
    <property type="match status" value="1"/>
</dbReference>
<evidence type="ECO:0000313" key="8">
    <source>
        <dbReference type="Proteomes" id="UP000827549"/>
    </source>
</evidence>
<evidence type="ECO:0000313" key="7">
    <source>
        <dbReference type="EMBL" id="WOO78209.1"/>
    </source>
</evidence>
<dbReference type="InterPro" id="IPR015421">
    <property type="entry name" value="PyrdxlP-dep_Trfase_major"/>
</dbReference>
<dbReference type="SUPFAM" id="SSF53383">
    <property type="entry name" value="PLP-dependent transferases"/>
    <property type="match status" value="1"/>
</dbReference>
<dbReference type="InterPro" id="IPR004839">
    <property type="entry name" value="Aminotransferase_I/II_large"/>
</dbReference>
<evidence type="ECO:0000256" key="5">
    <source>
        <dbReference type="ARBA" id="ARBA00022898"/>
    </source>
</evidence>
<evidence type="ECO:0000256" key="3">
    <source>
        <dbReference type="ARBA" id="ARBA00022576"/>
    </source>
</evidence>
<dbReference type="InterPro" id="IPR015422">
    <property type="entry name" value="PyrdxlP-dep_Trfase_small"/>
</dbReference>
<dbReference type="PANTHER" id="PTHR46383:SF1">
    <property type="entry name" value="ASPARTATE AMINOTRANSFERASE"/>
    <property type="match status" value="1"/>
</dbReference>
<dbReference type="CDD" id="cd00609">
    <property type="entry name" value="AAT_like"/>
    <property type="match status" value="1"/>
</dbReference>
<organism evidence="7 8">
    <name type="scientific">Vanrija pseudolonga</name>
    <dbReference type="NCBI Taxonomy" id="143232"/>
    <lineage>
        <taxon>Eukaryota</taxon>
        <taxon>Fungi</taxon>
        <taxon>Dikarya</taxon>
        <taxon>Basidiomycota</taxon>
        <taxon>Agaricomycotina</taxon>
        <taxon>Tremellomycetes</taxon>
        <taxon>Trichosporonales</taxon>
        <taxon>Trichosporonaceae</taxon>
        <taxon>Vanrija</taxon>
    </lineage>
</organism>
<evidence type="ECO:0000256" key="4">
    <source>
        <dbReference type="ARBA" id="ARBA00022679"/>
    </source>
</evidence>
<dbReference type="EMBL" id="CP086714">
    <property type="protein sequence ID" value="WOO78209.1"/>
    <property type="molecule type" value="Genomic_DNA"/>
</dbReference>
<feature type="domain" description="Aminotransferase class I/classII large" evidence="6">
    <location>
        <begin position="105"/>
        <end position="458"/>
    </location>
</feature>
<evidence type="ECO:0000256" key="1">
    <source>
        <dbReference type="ARBA" id="ARBA00001933"/>
    </source>
</evidence>
<dbReference type="AlphaFoldDB" id="A0AAF1BJC8"/>
<dbReference type="InterPro" id="IPR050596">
    <property type="entry name" value="AspAT/PAT-like"/>
</dbReference>
<dbReference type="GeneID" id="87805015"/>
<sequence>MSEPAKKKQRLVDVAKKVIDVMRVERTSEAHMILREYVGNEIQKRPGDVPGITHPGSTGVIYCTDRAMANGFSYDNPDWGNMGQGAPEVGPLPDAPPRPTALDFDTEGELIHEYAPTAGVKQLRKAVAKLYNETYRKGMASQYTYENVCIVPGGRAGMSRVAAVIGDVYCGYQIPEYTTYSEVLAVFKRLIPIPTPLLPENNYHLDIDRLKRDIATFSLSVVVMSNPRNPTGQCIEGEDLKKLVRIGDGQTTIILDEFYSFYKYWEDESRLGESLSGAAYVDDVNQDSVVIIDGLTKGFRLPGWRVCWVVGPKKLISAVASSGSFLDGGANHPLQIAAIPLLDPARVHKEKIALQKTFKAKRDYVLDRLSKMPGLKVHPEPHATFYIWLDVSGLPAPLDDGLVFFEELLKEKAICVPGIAFDIDPAARRNLFESPCHHFVRLSYGPKIENLKKGMDAIERVLAKHAEAAHLMGQGYQRSDNAEAVGTNHG</sequence>
<keyword evidence="3 7" id="KW-0032">Aminotransferase</keyword>
<dbReference type="Proteomes" id="UP000827549">
    <property type="component" value="Chromosome 1"/>
</dbReference>
<dbReference type="Gene3D" id="3.40.640.10">
    <property type="entry name" value="Type I PLP-dependent aspartate aminotransferase-like (Major domain)"/>
    <property type="match status" value="1"/>
</dbReference>
<gene>
    <name evidence="7" type="primary">aspC_3</name>
    <name evidence="7" type="ORF">LOC62_01G001761</name>
</gene>
<evidence type="ECO:0000256" key="2">
    <source>
        <dbReference type="ARBA" id="ARBA00007441"/>
    </source>
</evidence>
<accession>A0AAF1BJC8</accession>
<dbReference type="RefSeq" id="XP_062624241.1">
    <property type="nucleotide sequence ID" value="XM_062768257.1"/>
</dbReference>
<proteinExistence type="inferred from homology"/>
<reference evidence="7" key="1">
    <citation type="submission" date="2023-10" db="EMBL/GenBank/DDBJ databases">
        <authorList>
            <person name="Noh H."/>
        </authorList>
    </citation>
    <scope>NUCLEOTIDE SEQUENCE</scope>
    <source>
        <strain evidence="7">DUCC4014</strain>
    </source>
</reference>
<dbReference type="Gene3D" id="3.90.1150.10">
    <property type="entry name" value="Aspartate Aminotransferase, domain 1"/>
    <property type="match status" value="1"/>
</dbReference>
<dbReference type="GO" id="GO:0008483">
    <property type="term" value="F:transaminase activity"/>
    <property type="evidence" value="ECO:0007669"/>
    <property type="project" value="UniProtKB-KW"/>
</dbReference>
<comment type="cofactor">
    <cofactor evidence="1">
        <name>pyridoxal 5'-phosphate</name>
        <dbReference type="ChEBI" id="CHEBI:597326"/>
    </cofactor>
</comment>
<keyword evidence="8" id="KW-1185">Reference proteome</keyword>
<dbReference type="InterPro" id="IPR015424">
    <property type="entry name" value="PyrdxlP-dep_Trfase"/>
</dbReference>
<evidence type="ECO:0000259" key="6">
    <source>
        <dbReference type="Pfam" id="PF00155"/>
    </source>
</evidence>
<comment type="similarity">
    <text evidence="2">Belongs to the class-I pyridoxal-phosphate-dependent aminotransferase family.</text>
</comment>
<dbReference type="GO" id="GO:0030170">
    <property type="term" value="F:pyridoxal phosphate binding"/>
    <property type="evidence" value="ECO:0007669"/>
    <property type="project" value="InterPro"/>
</dbReference>
<keyword evidence="5" id="KW-0663">Pyridoxal phosphate</keyword>
<dbReference type="GO" id="GO:0006520">
    <property type="term" value="P:amino acid metabolic process"/>
    <property type="evidence" value="ECO:0007669"/>
    <property type="project" value="InterPro"/>
</dbReference>